<dbReference type="SMART" id="SM00530">
    <property type="entry name" value="HTH_XRE"/>
    <property type="match status" value="1"/>
</dbReference>
<evidence type="ECO:0000256" key="3">
    <source>
        <dbReference type="ARBA" id="ARBA00023163"/>
    </source>
</evidence>
<keyword evidence="1" id="KW-0805">Transcription regulation</keyword>
<dbReference type="EMBL" id="JSZA02000071">
    <property type="protein sequence ID" value="KHD07162.2"/>
    <property type="molecule type" value="Genomic_DNA"/>
</dbReference>
<sequence>MVSLWSYKMRESIRESILGTVQDLNKSGIVDDVTFREIEGLCVPEIKDYSPSAIVALRKKFKLNQATFAHFLNISPSTVQKWESGVNKPSGASLKLLYLVALRGLAGIQ</sequence>
<evidence type="ECO:0000256" key="1">
    <source>
        <dbReference type="ARBA" id="ARBA00023015"/>
    </source>
</evidence>
<gene>
    <name evidence="5" type="ORF">PN36_18180</name>
</gene>
<dbReference type="Proteomes" id="UP000030428">
    <property type="component" value="Unassembled WGS sequence"/>
</dbReference>
<dbReference type="Gene3D" id="1.10.260.40">
    <property type="entry name" value="lambda repressor-like DNA-binding domains"/>
    <property type="match status" value="1"/>
</dbReference>
<keyword evidence="3" id="KW-0804">Transcription</keyword>
<dbReference type="InterPro" id="IPR001387">
    <property type="entry name" value="Cro/C1-type_HTH"/>
</dbReference>
<evidence type="ECO:0000313" key="5">
    <source>
        <dbReference type="EMBL" id="KHD07162.2"/>
    </source>
</evidence>
<name>A0A0A6P9Y3_9GAMM</name>
<dbReference type="PANTHER" id="PTHR36511:SF3">
    <property type="entry name" value="ANTITOXIN HIGA-2"/>
    <property type="match status" value="1"/>
</dbReference>
<dbReference type="CDD" id="cd00093">
    <property type="entry name" value="HTH_XRE"/>
    <property type="match status" value="1"/>
</dbReference>
<feature type="domain" description="HTH cro/C1-type" evidence="4">
    <location>
        <begin position="54"/>
        <end position="97"/>
    </location>
</feature>
<reference evidence="5 6" key="1">
    <citation type="journal article" date="2016" name="Front. Microbiol.">
        <title>Single-Cell (Meta-)Genomics of a Dimorphic Candidatus Thiomargarita nelsonii Reveals Genomic Plasticity.</title>
        <authorList>
            <person name="Flood B.E."/>
            <person name="Fliss P."/>
            <person name="Jones D.S."/>
            <person name="Dick G.J."/>
            <person name="Jain S."/>
            <person name="Kaster A.K."/>
            <person name="Winkel M."/>
            <person name="Mussmann M."/>
            <person name="Bailey J."/>
        </authorList>
    </citation>
    <scope>NUCLEOTIDE SEQUENCE [LARGE SCALE GENOMIC DNA]</scope>
    <source>
        <strain evidence="5">Hydrate Ridge</strain>
    </source>
</reference>
<accession>A0A0A6P9Y3</accession>
<dbReference type="PROSITE" id="PS50943">
    <property type="entry name" value="HTH_CROC1"/>
    <property type="match status" value="1"/>
</dbReference>
<keyword evidence="6" id="KW-1185">Reference proteome</keyword>
<evidence type="ECO:0000313" key="6">
    <source>
        <dbReference type="Proteomes" id="UP000030428"/>
    </source>
</evidence>
<keyword evidence="2 5" id="KW-0238">DNA-binding</keyword>
<dbReference type="AlphaFoldDB" id="A0A0A6P9Y3"/>
<proteinExistence type="predicted"/>
<dbReference type="Pfam" id="PF01381">
    <property type="entry name" value="HTH_3"/>
    <property type="match status" value="1"/>
</dbReference>
<dbReference type="SUPFAM" id="SSF47413">
    <property type="entry name" value="lambda repressor-like DNA-binding domains"/>
    <property type="match status" value="1"/>
</dbReference>
<comment type="caution">
    <text evidence="5">The sequence shown here is derived from an EMBL/GenBank/DDBJ whole genome shotgun (WGS) entry which is preliminary data.</text>
</comment>
<evidence type="ECO:0000256" key="2">
    <source>
        <dbReference type="ARBA" id="ARBA00023125"/>
    </source>
</evidence>
<dbReference type="InterPro" id="IPR010982">
    <property type="entry name" value="Lambda_DNA-bd_dom_sf"/>
</dbReference>
<dbReference type="PANTHER" id="PTHR36511">
    <property type="entry name" value="MERR FAMILY BACTERIAL REGULATORY PROTEIN"/>
    <property type="match status" value="1"/>
</dbReference>
<dbReference type="InterPro" id="IPR052359">
    <property type="entry name" value="HTH-type_reg/antitoxin"/>
</dbReference>
<dbReference type="GO" id="GO:0003677">
    <property type="term" value="F:DNA binding"/>
    <property type="evidence" value="ECO:0007669"/>
    <property type="project" value="UniProtKB-KW"/>
</dbReference>
<protein>
    <submittedName>
        <fullName evidence="5">DNA-binding protein</fullName>
    </submittedName>
</protein>
<evidence type="ECO:0000259" key="4">
    <source>
        <dbReference type="PROSITE" id="PS50943"/>
    </source>
</evidence>
<organism evidence="5 6">
    <name type="scientific">Candidatus Thiomargarita nelsonii</name>
    <dbReference type="NCBI Taxonomy" id="1003181"/>
    <lineage>
        <taxon>Bacteria</taxon>
        <taxon>Pseudomonadati</taxon>
        <taxon>Pseudomonadota</taxon>
        <taxon>Gammaproteobacteria</taxon>
        <taxon>Thiotrichales</taxon>
        <taxon>Thiotrichaceae</taxon>
        <taxon>Thiomargarita</taxon>
    </lineage>
</organism>